<dbReference type="PANTHER" id="PTHR46623:SF7">
    <property type="entry name" value="CARBOXYMETHYLENEBUTENOLIDASE"/>
    <property type="match status" value="1"/>
</dbReference>
<dbReference type="InterPro" id="IPR029058">
    <property type="entry name" value="AB_hydrolase_fold"/>
</dbReference>
<dbReference type="OrthoDB" id="9787933at2"/>
<evidence type="ECO:0000313" key="3">
    <source>
        <dbReference type="EMBL" id="KST65915.1"/>
    </source>
</evidence>
<dbReference type="InterPro" id="IPR002925">
    <property type="entry name" value="Dienelactn_hydro"/>
</dbReference>
<keyword evidence="1" id="KW-0812">Transmembrane</keyword>
<dbReference type="AlphaFoldDB" id="A0A0V7ZN51"/>
<keyword evidence="4" id="KW-1185">Reference proteome</keyword>
<protein>
    <submittedName>
        <fullName evidence="3">Carboxymethylenebutenolidase</fullName>
    </submittedName>
</protein>
<keyword evidence="1" id="KW-0472">Membrane</keyword>
<evidence type="ECO:0000313" key="4">
    <source>
        <dbReference type="Proteomes" id="UP000053372"/>
    </source>
</evidence>
<dbReference type="GO" id="GO:0016787">
    <property type="term" value="F:hydrolase activity"/>
    <property type="evidence" value="ECO:0007669"/>
    <property type="project" value="InterPro"/>
</dbReference>
<dbReference type="PANTHER" id="PTHR46623">
    <property type="entry name" value="CARBOXYMETHYLENEBUTENOLIDASE-RELATED"/>
    <property type="match status" value="1"/>
</dbReference>
<feature type="domain" description="Dienelactone hydrolase" evidence="2">
    <location>
        <begin position="77"/>
        <end position="291"/>
    </location>
</feature>
<dbReference type="SUPFAM" id="SSF53474">
    <property type="entry name" value="alpha/beta-Hydrolases"/>
    <property type="match status" value="1"/>
</dbReference>
<dbReference type="Proteomes" id="UP000053372">
    <property type="component" value="Unassembled WGS sequence"/>
</dbReference>
<gene>
    <name evidence="3" type="ORF">BC008_23370</name>
</gene>
<evidence type="ECO:0000256" key="1">
    <source>
        <dbReference type="SAM" id="Phobius"/>
    </source>
</evidence>
<comment type="caution">
    <text evidence="3">The sequence shown here is derived from an EMBL/GenBank/DDBJ whole genome shotgun (WGS) entry which is preliminary data.</text>
</comment>
<name>A0A0V7ZN51_9CYAN</name>
<feature type="transmembrane region" description="Helical" evidence="1">
    <location>
        <begin position="6"/>
        <end position="26"/>
    </location>
</feature>
<dbReference type="RefSeq" id="WP_036266838.1">
    <property type="nucleotide sequence ID" value="NZ_LMTZ01000102.1"/>
</dbReference>
<sequence length="294" mass="32566">MNKKNYRWIIIYSVLLIATLLFNLGLHNFNFSQDTSQSLAIAHHNDQPVATEIALAKPKVEVTAEKVNYATVNGEKITGYFAQPKSTTKPLPGIITIHEWWGLNENIESVTRRLAGEGYQVLAVDLYNGKVTESPQEALKLLQAVSKNPDPAKDNLKQAYEYLVNQNKASKVGVIGWCFGGSWSLQTAILLPKDIDATVIYYGGQIGDATPEQLKTLQMPILGIFGAEDASIPVSTVRKFEKTLKELGKQADIQIYENAGHAFANPSGKNYVAEAAQKAWTETTQFFQQYLEAK</sequence>
<dbReference type="Pfam" id="PF01738">
    <property type="entry name" value="DLH"/>
    <property type="match status" value="1"/>
</dbReference>
<proteinExistence type="predicted"/>
<organism evidence="3 4">
    <name type="scientific">Mastigocoleus testarum BC008</name>
    <dbReference type="NCBI Taxonomy" id="371196"/>
    <lineage>
        <taxon>Bacteria</taxon>
        <taxon>Bacillati</taxon>
        <taxon>Cyanobacteriota</taxon>
        <taxon>Cyanophyceae</taxon>
        <taxon>Nostocales</taxon>
        <taxon>Hapalosiphonaceae</taxon>
        <taxon>Mastigocoleus</taxon>
    </lineage>
</organism>
<reference evidence="3 4" key="1">
    <citation type="journal article" date="2015" name="Genome Announc.">
        <title>Draft Genome of the Euendolithic (true boring) Cyanobacterium Mastigocoleus testarum strain BC008.</title>
        <authorList>
            <person name="Guida B.S."/>
            <person name="Garcia-Pichel F."/>
        </authorList>
    </citation>
    <scope>NUCLEOTIDE SEQUENCE [LARGE SCALE GENOMIC DNA]</scope>
    <source>
        <strain evidence="3 4">BC008</strain>
    </source>
</reference>
<dbReference type="EMBL" id="LMTZ01000102">
    <property type="protein sequence ID" value="KST65915.1"/>
    <property type="molecule type" value="Genomic_DNA"/>
</dbReference>
<dbReference type="InterPro" id="IPR051049">
    <property type="entry name" value="Dienelactone_hydrolase-like"/>
</dbReference>
<evidence type="ECO:0000259" key="2">
    <source>
        <dbReference type="Pfam" id="PF01738"/>
    </source>
</evidence>
<accession>A0A0V7ZN51</accession>
<keyword evidence="1" id="KW-1133">Transmembrane helix</keyword>
<dbReference type="Gene3D" id="3.40.50.1820">
    <property type="entry name" value="alpha/beta hydrolase"/>
    <property type="match status" value="1"/>
</dbReference>